<protein>
    <submittedName>
        <fullName evidence="2">Microtubule-associated tumor suppressor 1 isoform X8</fullName>
    </submittedName>
</protein>
<dbReference type="Proteomes" id="UP001732780">
    <property type="component" value="Chromosome 26"/>
</dbReference>
<organism evidence="1 2">
    <name type="scientific">Camelus bactrianus</name>
    <name type="common">Bactrian camel</name>
    <dbReference type="NCBI Taxonomy" id="9837"/>
    <lineage>
        <taxon>Eukaryota</taxon>
        <taxon>Metazoa</taxon>
        <taxon>Chordata</taxon>
        <taxon>Craniata</taxon>
        <taxon>Vertebrata</taxon>
        <taxon>Euteleostomi</taxon>
        <taxon>Mammalia</taxon>
        <taxon>Eutheria</taxon>
        <taxon>Laurasiatheria</taxon>
        <taxon>Artiodactyla</taxon>
        <taxon>Tylopoda</taxon>
        <taxon>Camelidae</taxon>
        <taxon>Camelus</taxon>
    </lineage>
</organism>
<evidence type="ECO:0000313" key="2">
    <source>
        <dbReference type="RefSeq" id="XP_074209591.1"/>
    </source>
</evidence>
<sequence length="1337" mass="148797">MNDDNSDDKTEDDLQSLFISEKDGNTHAYNQKSPPTQNSSTTNVSWNSAKPDDMVVDYETNSAVDVGENISLNPQCVEVLDHQKSSSDLIRKEVFDMHKDSTCQSFAHVVNTEEPKYLHNNGHSLESFQDQDVETSLPFVWKPTDDDLNYTDSPTALELNQTFDMKVDNVNCTFITHHTVGECQSLQTTVSLQPTGVKGGRTSLSCSVLTSSLEREMSDDRDSFENPQAAASEPQDTTNAAFSDVLMQTDAVVPDIGNQCHCSSGKVTIEYPDGAQQRLVREKDVQALTPVSDGMDVPNGSVLQEFFCSSRDEPNSETHSQSSCGQKEMGQNLRETVSICLTDDECPLLVPAFDNSKTQVLNPEHQVTVAKDTSIANNEKDLGTQNRTIELIVNSPPGERMASSLDLTWDADDMIFSTNNVACMSTPILEPTNATFSISPIEATEKCSKAQKSHRELRNLSNLKGAPMNMSKPNLGKSTTKMNTPLGSRVRKSEIISYPRPNFKNVKAKVISRPVLPSKDPALSKAAPRPQLTSASPPLAAASTRQLTTLNKTPTSELNADTKAEILINKTHKQHFNKLVTSQAVHVTTHSKNASHKVPRTTSAMKSNQEDVDKASSSNSACETGSVAEFFQKIQGELPAKMENTECLEMTCPSNIERISPEKKGEKQNETLAGKQELKKEIMNETFDYSSLFLGSASKTATTSGRNIAKPSASILRKTPGPKAKVGSSVSCLRRSSDNRNLNSDRAVSPQRIRRVSSSAGNAAVVKYEEKPPKAAFQNGSSGALYLKPLVPRAHAHLLKTPPKGPSRKSLFTAFNAVEKGRQKNPRSLCIQTQTSPDVLSSEKTLELARYKTKCENQSGFIVQLKQLLSCGNTKLEALTVVIQHLLSEQEEALRQHKTLSQELVNLRGELVTASTTCEKLEKARNELQIAYEGFVQKLNQQHQTDLTELENRLKDFYTGECEKLQNIYIEEAEKYKTQLQEQFDNLNAAHETSKLEIEASHSEKIELLKKVYETSLSEIKKTHEIEKKSLEDSLYEQQESLEKQISDLKSENDALNEKLKSEEQKRISREKANLKNPQMMYLEQELESLKAVLEIKNEKLHQQDVKLMKMEKLVDNNTALVDKLKRFQQENEELKARMDKHMAISSFPPSRRSCRSRWRRSPRSTNGCPWRMRSCSGNCTTGTCAAPRGRPRPPPSPSSRRGTPAPSPAPASHPDDAWRQTDPSPARKLSSLRPRAPPAHPPWNWNVMAGPAPSETDPNSGARLRTRSGRPCPKNVAGTDLRRPTLMHKALTERDLVRCLFHLRVKGKTLRGLLKDLYNLCNVPHHRHLLVMCILV</sequence>
<reference evidence="2" key="1">
    <citation type="submission" date="2025-08" db="UniProtKB">
        <authorList>
            <consortium name="RefSeq"/>
        </authorList>
    </citation>
    <scope>IDENTIFICATION</scope>
    <source>
        <tissue evidence="2">Blood</tissue>
    </source>
</reference>
<dbReference type="RefSeq" id="XP_074209591.1">
    <property type="nucleotide sequence ID" value="XM_074353490.1"/>
</dbReference>
<evidence type="ECO:0000313" key="1">
    <source>
        <dbReference type="Proteomes" id="UP001732780"/>
    </source>
</evidence>
<name>A0AC58PHT8_CAMBA</name>
<accession>A0AC58PHT8</accession>
<gene>
    <name evidence="2" type="primary">MTUS1</name>
</gene>
<keyword evidence="1" id="KW-1185">Reference proteome</keyword>
<proteinExistence type="predicted"/>